<protein>
    <submittedName>
        <fullName evidence="8">ABC-2 type transport system ATP-binding protein</fullName>
    </submittedName>
</protein>
<dbReference type="InterPro" id="IPR027417">
    <property type="entry name" value="P-loop_NTPase"/>
</dbReference>
<dbReference type="InterPro" id="IPR050763">
    <property type="entry name" value="ABC_transporter_ATP-binding"/>
</dbReference>
<name>A0A366IJQ2_9MICO</name>
<keyword evidence="3" id="KW-0547">Nucleotide-binding</keyword>
<evidence type="ECO:0000256" key="6">
    <source>
        <dbReference type="SAM" id="MobiDB-lite"/>
    </source>
</evidence>
<accession>A0A366IJQ2</accession>
<dbReference type="Proteomes" id="UP000253509">
    <property type="component" value="Unassembled WGS sequence"/>
</dbReference>
<dbReference type="InterPro" id="IPR017871">
    <property type="entry name" value="ABC_transporter-like_CS"/>
</dbReference>
<dbReference type="GO" id="GO:0046677">
    <property type="term" value="P:response to antibiotic"/>
    <property type="evidence" value="ECO:0007669"/>
    <property type="project" value="UniProtKB-KW"/>
</dbReference>
<sequence length="340" mass="35757">MSTKLAATSAPDHATDAPALEAVGVHRRFGSVRAVDGVDLRIERGEVVALLGPNGAGKTTFLDMALGFTTPSSGRIRTLGEDPAQAVRRGRASAVLQVGGLLDDLTVAETVTMVAACHLAPLPVEAVLARAGLEALAKRKVVKCSGGERQRLRFALAILTEPDLLFLDEPTAGMDVRARAEFWATMHAEAERGRTIVFATHYLAEASDFADRIVLMRSGRIHAEGTVAELTASRTRTLTCTWTGRPERTGTEATSGSQPTGTGVTAGTEAASGTEVTAEAFARAHGARLLGAKGSELTFTTDDSDGLARAILATGVGHDLRITRASLDDVFLELTEQELS</sequence>
<keyword evidence="2" id="KW-0813">Transport</keyword>
<dbReference type="GO" id="GO:0005524">
    <property type="term" value="F:ATP binding"/>
    <property type="evidence" value="ECO:0007669"/>
    <property type="project" value="UniProtKB-KW"/>
</dbReference>
<dbReference type="InterPro" id="IPR003439">
    <property type="entry name" value="ABC_transporter-like_ATP-bd"/>
</dbReference>
<evidence type="ECO:0000256" key="1">
    <source>
        <dbReference type="ARBA" id="ARBA00004202"/>
    </source>
</evidence>
<evidence type="ECO:0000256" key="5">
    <source>
        <dbReference type="ARBA" id="ARBA00023251"/>
    </source>
</evidence>
<comment type="subcellular location">
    <subcellularLocation>
        <location evidence="1">Cell membrane</location>
        <topology evidence="1">Peripheral membrane protein</topology>
    </subcellularLocation>
</comment>
<dbReference type="InterPro" id="IPR003593">
    <property type="entry name" value="AAA+_ATPase"/>
</dbReference>
<dbReference type="GO" id="GO:0005886">
    <property type="term" value="C:plasma membrane"/>
    <property type="evidence" value="ECO:0007669"/>
    <property type="project" value="UniProtKB-SubCell"/>
</dbReference>
<evidence type="ECO:0000256" key="3">
    <source>
        <dbReference type="ARBA" id="ARBA00022741"/>
    </source>
</evidence>
<keyword evidence="9" id="KW-1185">Reference proteome</keyword>
<dbReference type="PROSITE" id="PS50893">
    <property type="entry name" value="ABC_TRANSPORTER_2"/>
    <property type="match status" value="1"/>
</dbReference>
<evidence type="ECO:0000256" key="4">
    <source>
        <dbReference type="ARBA" id="ARBA00022840"/>
    </source>
</evidence>
<dbReference type="SUPFAM" id="SSF52540">
    <property type="entry name" value="P-loop containing nucleoside triphosphate hydrolases"/>
    <property type="match status" value="1"/>
</dbReference>
<dbReference type="SMART" id="SM00382">
    <property type="entry name" value="AAA"/>
    <property type="match status" value="1"/>
</dbReference>
<dbReference type="Pfam" id="PF00005">
    <property type="entry name" value="ABC_tran"/>
    <property type="match status" value="1"/>
</dbReference>
<evidence type="ECO:0000313" key="8">
    <source>
        <dbReference type="EMBL" id="RBP70871.1"/>
    </source>
</evidence>
<reference evidence="8 9" key="1">
    <citation type="submission" date="2018-06" db="EMBL/GenBank/DDBJ databases">
        <title>Freshwater and sediment microbial communities from various areas in North America, analyzing microbe dynamics in response to fracking.</title>
        <authorList>
            <person name="Lamendella R."/>
        </authorList>
    </citation>
    <scope>NUCLEOTIDE SEQUENCE [LARGE SCALE GENOMIC DNA]</scope>
    <source>
        <strain evidence="8 9">3b_TX</strain>
    </source>
</reference>
<evidence type="ECO:0000256" key="2">
    <source>
        <dbReference type="ARBA" id="ARBA00022448"/>
    </source>
</evidence>
<proteinExistence type="predicted"/>
<evidence type="ECO:0000259" key="7">
    <source>
        <dbReference type="PROSITE" id="PS50893"/>
    </source>
</evidence>
<feature type="domain" description="ABC transporter" evidence="7">
    <location>
        <begin position="20"/>
        <end position="243"/>
    </location>
</feature>
<keyword evidence="4 8" id="KW-0067">ATP-binding</keyword>
<dbReference type="GO" id="GO:0016887">
    <property type="term" value="F:ATP hydrolysis activity"/>
    <property type="evidence" value="ECO:0007669"/>
    <property type="project" value="InterPro"/>
</dbReference>
<comment type="caution">
    <text evidence="8">The sequence shown here is derived from an EMBL/GenBank/DDBJ whole genome shotgun (WGS) entry which is preliminary data.</text>
</comment>
<dbReference type="RefSeq" id="WP_113904659.1">
    <property type="nucleotide sequence ID" value="NZ_QNSB01000007.1"/>
</dbReference>
<feature type="region of interest" description="Disordered" evidence="6">
    <location>
        <begin position="243"/>
        <end position="267"/>
    </location>
</feature>
<dbReference type="CDD" id="cd03230">
    <property type="entry name" value="ABC_DR_subfamily_A"/>
    <property type="match status" value="1"/>
</dbReference>
<organism evidence="8 9">
    <name type="scientific">Brevibacterium celere</name>
    <dbReference type="NCBI Taxonomy" id="225845"/>
    <lineage>
        <taxon>Bacteria</taxon>
        <taxon>Bacillati</taxon>
        <taxon>Actinomycetota</taxon>
        <taxon>Actinomycetes</taxon>
        <taxon>Micrococcales</taxon>
        <taxon>Brevibacteriaceae</taxon>
        <taxon>Brevibacterium</taxon>
    </lineage>
</organism>
<dbReference type="AlphaFoldDB" id="A0A366IJQ2"/>
<dbReference type="PANTHER" id="PTHR42711:SF17">
    <property type="entry name" value="ABC TRANSPORTER ATP-BINDING PROTEIN"/>
    <property type="match status" value="1"/>
</dbReference>
<dbReference type="PROSITE" id="PS00211">
    <property type="entry name" value="ABC_TRANSPORTER_1"/>
    <property type="match status" value="1"/>
</dbReference>
<gene>
    <name evidence="8" type="ORF">DFO65_107193</name>
</gene>
<dbReference type="EMBL" id="QNSB01000007">
    <property type="protein sequence ID" value="RBP70871.1"/>
    <property type="molecule type" value="Genomic_DNA"/>
</dbReference>
<evidence type="ECO:0000313" key="9">
    <source>
        <dbReference type="Proteomes" id="UP000253509"/>
    </source>
</evidence>
<dbReference type="Gene3D" id="3.40.50.300">
    <property type="entry name" value="P-loop containing nucleotide triphosphate hydrolases"/>
    <property type="match status" value="1"/>
</dbReference>
<dbReference type="PANTHER" id="PTHR42711">
    <property type="entry name" value="ABC TRANSPORTER ATP-BINDING PROTEIN"/>
    <property type="match status" value="1"/>
</dbReference>
<keyword evidence="5" id="KW-0046">Antibiotic resistance</keyword>